<dbReference type="AlphaFoldDB" id="A0A2Z6EU70"/>
<protein>
    <submittedName>
        <fullName evidence="1">Aldehyde dehydrogenase</fullName>
    </submittedName>
</protein>
<dbReference type="EMBL" id="AP018150">
    <property type="protein sequence ID" value="BBE08997.1"/>
    <property type="molecule type" value="Genomic_DNA"/>
</dbReference>
<dbReference type="Proteomes" id="UP000282597">
    <property type="component" value="Chromosome"/>
</dbReference>
<proteinExistence type="predicted"/>
<dbReference type="KEGG" id="mcys:MCB1EB_0836"/>
<gene>
    <name evidence="1" type="ORF">MCB1EB_0836</name>
</gene>
<sequence length="280" mass="30672">MKRCALAVMISLTLAACGGDEIIDTSKPRELSKPFTPMEAAGLYGGQQEKPLIAILNGGRYYVVSYTRGAILLIHGTKSKPLGKGHFSSLDAKLFNLSGDGDKSQDIIMSAELDENDMKRTLKITPDSELNLGLQEIKEPYNPEYEQKIGIQELAKGVFHNRGATTFLAREPSGEADKANIHSDITLTFTEDGVVTYTEDEESGLCSATGKLSEIADAGHVYDISLEFRNKTQPQAESCAYNGQKLSGVVIYTPHKKWHLRTLLTNEARSEAMVLRGKKS</sequence>
<evidence type="ECO:0000313" key="2">
    <source>
        <dbReference type="Proteomes" id="UP000282597"/>
    </source>
</evidence>
<name>A0A2Z6EU70_9BURK</name>
<keyword evidence="2" id="KW-1185">Reference proteome</keyword>
<dbReference type="RefSeq" id="WP_045362723.1">
    <property type="nucleotide sequence ID" value="NZ_AP018150.1"/>
</dbReference>
<organism evidence="1 2">
    <name type="scientific">Mycoavidus cysteinexigens</name>
    <dbReference type="NCBI Taxonomy" id="1553431"/>
    <lineage>
        <taxon>Bacteria</taxon>
        <taxon>Pseudomonadati</taxon>
        <taxon>Pseudomonadota</taxon>
        <taxon>Betaproteobacteria</taxon>
        <taxon>Burkholderiales</taxon>
        <taxon>Burkholderiaceae</taxon>
        <taxon>Mycoavidus</taxon>
    </lineage>
</organism>
<evidence type="ECO:0000313" key="1">
    <source>
        <dbReference type="EMBL" id="BBE08997.1"/>
    </source>
</evidence>
<accession>A0A2Z6EU70</accession>
<dbReference type="PROSITE" id="PS51257">
    <property type="entry name" value="PROKAR_LIPOPROTEIN"/>
    <property type="match status" value="1"/>
</dbReference>
<reference evidence="1 2" key="1">
    <citation type="journal article" date="2018" name="Microbes Environ.">
        <title>Comparative Genomic Insights into Endofungal Lifestyles of Two Bacterial Endosymbionts, Mycoavidus cysteinexigens and Burkholderia rhizoxinica.</title>
        <authorList>
            <person name="Sharmin D."/>
            <person name="Guo Y."/>
            <person name="Nishizawa T."/>
            <person name="Ohshima S."/>
            <person name="Sato Y."/>
            <person name="Takashima Y."/>
            <person name="Narisawa K."/>
            <person name="Ohta H."/>
        </authorList>
    </citation>
    <scope>NUCLEOTIDE SEQUENCE [LARGE SCALE GENOMIC DNA]</scope>
    <source>
        <strain evidence="1 2">B1-EB</strain>
    </source>
</reference>